<reference evidence="4" key="1">
    <citation type="submission" date="2016-10" db="EMBL/GenBank/DDBJ databases">
        <authorList>
            <person name="Varghese N."/>
            <person name="Submissions S."/>
        </authorList>
    </citation>
    <scope>NUCLEOTIDE SEQUENCE [LARGE SCALE GENOMIC DNA]</scope>
    <source>
        <strain evidence="4">DSM 3695</strain>
    </source>
</reference>
<dbReference type="InterPro" id="IPR008930">
    <property type="entry name" value="Terpenoid_cyclase/PrenylTrfase"/>
</dbReference>
<dbReference type="OrthoDB" id="9767116at2"/>
<evidence type="ECO:0000313" key="3">
    <source>
        <dbReference type="EMBL" id="SEW00294.1"/>
    </source>
</evidence>
<dbReference type="Gene3D" id="1.50.10.20">
    <property type="match status" value="1"/>
</dbReference>
<dbReference type="EMBL" id="FOJG01000001">
    <property type="protein sequence ID" value="SEW00294.1"/>
    <property type="molecule type" value="Genomic_DNA"/>
</dbReference>
<accession>A0A1I0NGA2</accession>
<proteinExistence type="inferred from homology"/>
<dbReference type="Pfam" id="PF17973">
    <property type="entry name" value="bMG10"/>
    <property type="match status" value="1"/>
</dbReference>
<evidence type="ECO:0000259" key="2">
    <source>
        <dbReference type="SMART" id="SM01360"/>
    </source>
</evidence>
<dbReference type="PANTHER" id="PTHR40094">
    <property type="entry name" value="ALPHA-2-MACROGLOBULIN HOMOLOG"/>
    <property type="match status" value="1"/>
</dbReference>
<dbReference type="InterPro" id="IPR051802">
    <property type="entry name" value="YfhM-like"/>
</dbReference>
<protein>
    <submittedName>
        <fullName evidence="3">MG2 domain-containing protein</fullName>
    </submittedName>
</protein>
<dbReference type="Pfam" id="PF01835">
    <property type="entry name" value="MG2"/>
    <property type="match status" value="1"/>
</dbReference>
<sequence length="2006" mass="225271">MRLFIGIFIVLIFSSNKMMAQYNYDNSWKKIASLEEKGLPKSALEVANEVYAQAVKDKATAQQIKALIFQMKYNAQINDSSSLQNMATMDQRITAATGAQKAILQSIKAEMLLRYFQNNRYKFYNRTAIANDNGADVTTWGSDRLHQEITAAYEASLSDRSLLEKTSLTAFDPIIIKGNTRALRPTLYDLLAHRALEYFKSGEAALTNPVNQFELTDPAVFAPAARFAAHHFTTADSASLQYHALLILQELIRLHEGDKAALLDIDLERISFVNQVAVMEDKETLYLEALNQMEAAYTGQPEVTSVMALQASHYMQQRSANGEEKGDAMKKAKAICEKAVALAPASAGGVSCAYMLDQILHKSTTLLTESVNVPALPFRTLVKYKNVNKIYLRIVPVDETFLKALQKAQSNYSNSENTYWKMIVSRPALKSWEQVLPDPQDYIDHKAEIKIDALPVGHYMLLSSVDPGFSLKNNPVAMQLTWVSNISYIQNDTLYYALNRSTGQPLAGITVQVMKNNNNREEWVLAQSLNTGKDGSVKVPKMKQNNYLRLYWKDGKDELYKDDYRYYYNYNRETPPETQTFLFTDRSIYRPGQIVYYKGIVLKKRTEGTQSDLLVNHKSTLSLYDTNGEKVDSIKITTNEFGSYSGKFTLPEGRMNGTYSLRDEPGNGYLSLQVEEYKRPKFQVTFDTVKNSYRIGDTVTANGKALAFAGNNIDGAKVVYRVERQVRYPYSWLFYKIGVPRGTSREISHGETITDANGNFQVKFPALNDKTVDPASKPVFTYVVHADVTDLNGETRSSDQSISVGYQLLEIGIDIADRVDKEQVKYIGITTRNLNGAFEPATLTVQIKPLTPNKRLLRPRYWDKPDQFVMDEASYIRAFPVDIYKDEDDRLTWPRQTAVLKETVQGNPEGKVALDLKKLPAGFYELEVSAKDKNNEPVVQKSTFELIDVNAKTLAAPAYIWLSTEGTIGEPGKTSTVLLGTSANDVHVIQTKKTVPVKETLSSLELNGVKKMEFPITESERGGIGVNYVFVKDNRIFTANANITVAWDNKELQVKLGTHRDKLLPGEKEKWTAQISGYKNEKVAAEMLASMYDASLDEFVTHNWALPYIYPSTYAVTAFGGRDNFKMEESRLWYDEEGKSHITVDKSYEGLDLFDWNMSDGNWMGRPMAAGGLMRKKGVVAMAQARADVMYEAAPAPAMMDNKEVMTVGLFDSTRADEMHPPAAPNEGSAPSIRKNFQETAFFLPDLRTDKDGNITFEFTIPEALTKWNFQGLAHTKDLSFGYTSASIVTQKPLMVQPNTPRFVREGDKMEFTAKVSNLSDSQLIGQAHLELLDAVTLQPVDGWFQNIFPVQHFTAQAGQSALVSFPIQIPHGFQSVLIYRVTAQAGNFSDGEENALPVLTNRMLVTESLPLPVRGDGKNDFSFGKLLHSDSSQTLVQHGVTVEYTSNPAWYAVQALPYLMEFPYECAEQVFNRFYANALASHITNVTPGLKAIFEKWKISDTTALQSNLQKNEELKSVLLQQTPWVMEAKDEAEQKKNIALLFDLKRMQKERNAALLQLGDKQLPNGAFPWFTGMWEDRFLTQYIVAGLGHLQQLTGEDDVTATAMANRAMDYLDIQLDKDYHALVKAKADLKAQQISQIQIHYLYARSFFNRPVPTAMKKSFDYFLAQQQKYWTKQSKYAQGMIALSLFKKGDKITPVAILKSLKENAMNTKEMGMYWKDVTSGYSWYQAPIETQALLIEAFQVVGKDADAVAGMKTWLLKNKQTNNWHTTKSTADACYAMLLQGSNWLAATPEVVVQLGSTTIKPATTEAGTGYFKEKIAAKAVKADMGNISVTVTGSKGQPSWGAVYWQYFEDLDKITAAATPLVLEKELFKEVNSDKGPVLTRINDGNELKVGDKVKVRVVLKADRPMEYIHLKDMRAACFEPTNVISSSKWQDGLSYYESTRDASTDFFFSYLPKGTHVFEYTLFVTHQGKFSNGISIAECMYAPEFSAHSAGLNVKVTE</sequence>
<organism evidence="3 4">
    <name type="scientific">Chitinophaga arvensicola</name>
    <dbReference type="NCBI Taxonomy" id="29529"/>
    <lineage>
        <taxon>Bacteria</taxon>
        <taxon>Pseudomonadati</taxon>
        <taxon>Bacteroidota</taxon>
        <taxon>Chitinophagia</taxon>
        <taxon>Chitinophagales</taxon>
        <taxon>Chitinophagaceae</taxon>
        <taxon>Chitinophaga</taxon>
    </lineage>
</organism>
<evidence type="ECO:0000313" key="4">
    <source>
        <dbReference type="Proteomes" id="UP000199310"/>
    </source>
</evidence>
<gene>
    <name evidence="3" type="ORF">SAMN04488122_0152</name>
</gene>
<dbReference type="InterPro" id="IPR001599">
    <property type="entry name" value="Macroglobln_a2"/>
</dbReference>
<dbReference type="InterPro" id="IPR041246">
    <property type="entry name" value="Bact_MG10"/>
</dbReference>
<dbReference type="SMART" id="SM01360">
    <property type="entry name" value="A2M"/>
    <property type="match status" value="1"/>
</dbReference>
<dbReference type="Gene3D" id="2.60.40.1930">
    <property type="match status" value="1"/>
</dbReference>
<dbReference type="Proteomes" id="UP000199310">
    <property type="component" value="Unassembled WGS sequence"/>
</dbReference>
<dbReference type="Pfam" id="PF00207">
    <property type="entry name" value="A2M"/>
    <property type="match status" value="1"/>
</dbReference>
<dbReference type="STRING" id="29529.SAMN04488122_0152"/>
<dbReference type="PANTHER" id="PTHR40094:SF1">
    <property type="entry name" value="UBIQUITIN DOMAIN-CONTAINING PROTEIN"/>
    <property type="match status" value="1"/>
</dbReference>
<comment type="similarity">
    <text evidence="1">Belongs to the protease inhibitor I39 (alpha-2-macroglobulin) family. Bacterial alpha-2-macroglobulin subfamily.</text>
</comment>
<dbReference type="RefSeq" id="WP_089889217.1">
    <property type="nucleotide sequence ID" value="NZ_FOJG01000001.1"/>
</dbReference>
<evidence type="ECO:0000256" key="1">
    <source>
        <dbReference type="ARBA" id="ARBA00010556"/>
    </source>
</evidence>
<feature type="domain" description="Alpha-2-macroglobulin" evidence="2">
    <location>
        <begin position="1240"/>
        <end position="1330"/>
    </location>
</feature>
<dbReference type="GO" id="GO:0004866">
    <property type="term" value="F:endopeptidase inhibitor activity"/>
    <property type="evidence" value="ECO:0007669"/>
    <property type="project" value="InterPro"/>
</dbReference>
<keyword evidence="4" id="KW-1185">Reference proteome</keyword>
<name>A0A1I0NGA2_9BACT</name>
<dbReference type="InterPro" id="IPR002890">
    <property type="entry name" value="MG2"/>
</dbReference>
<dbReference type="SUPFAM" id="SSF48239">
    <property type="entry name" value="Terpenoid cyclases/Protein prenyltransferases"/>
    <property type="match status" value="1"/>
</dbReference>